<dbReference type="AlphaFoldDB" id="A0A8J3GW87"/>
<evidence type="ECO:0000313" key="3">
    <source>
        <dbReference type="Proteomes" id="UP000626220"/>
    </source>
</evidence>
<feature type="domain" description="Rhamnogalacturonase A/B/Epimerase-like pectate lyase" evidence="1">
    <location>
        <begin position="189"/>
        <end position="244"/>
    </location>
</feature>
<sequence>MNKAITDGLVLMPPAFAAGLEAWSSGNGTPGSDTYDGNPNAALVPADQDFGGCLELLKTDATQKLRYMGEVPLLPGCYLQIRARVKAISGNLPNVRIAAWAGGAGGAHVGGVTETGPSVALTTYGQVVEVAAIVGTGSRGGVDMAWGTGALYGHFGLDLTGPTGGIVRIDDIVIEDVTAFFLRDMLNLVDVRDYGALGDGVTDDSAAFAAADAAANGRRVLVPAGDYHLAESVTFENVVTFEGTVSMPADKMLLLTRNFDLPAYIAAFGNEELAFRKAFQALLNNADHDSLDMGGRKISVSGPIDMAAAVPNKSSYATRRVIRNGQLEAMNSAAWDTETVTSQASYSPSNPERLTGVVNIANIPVGALVEGAGVGREIYVKARNLSTQQLTLSGALYGAAGTQTYTFRDFRYLLDFSGFSSLSKFELAEVEIQCNGRCSGIRLAPAGLTFALRDSYVSRPKDRGLTSIGEGCQGMLIDQCQFLSNEDAEDVSDRVSIALNANANDVKLRNNRATKFRHFAVLGGFNAMIQGNHFFQGDGVADGVRSAGLVLVGGFCSATVAGNYIDNCSVEWTNERDAEPGFTTGFSFGGMTITDNIFLCGDVAPWFSFLVVKPHGAGHFLNGVSVRGNKFRSAQGSIERAERVDTSFADLDHSRAKDVTFEGNSYFQVAAQIANPMRLTHAEATAATTWVVDLAGQLPFGGQARGIDALVALGPIRTAGNATRFAMPHVLLAQGGNKDRVHLVWEEAVKGEVGLSLRMDG</sequence>
<evidence type="ECO:0000259" key="1">
    <source>
        <dbReference type="Pfam" id="PF12708"/>
    </source>
</evidence>
<dbReference type="SUPFAM" id="SSF51126">
    <property type="entry name" value="Pectin lyase-like"/>
    <property type="match status" value="1"/>
</dbReference>
<comment type="caution">
    <text evidence="2">The sequence shown here is derived from an EMBL/GenBank/DDBJ whole genome shotgun (WGS) entry which is preliminary data.</text>
</comment>
<keyword evidence="3" id="KW-1185">Reference proteome</keyword>
<organism evidence="2 3">
    <name type="scientific">Seohaeicola zhoushanensis</name>
    <dbReference type="NCBI Taxonomy" id="1569283"/>
    <lineage>
        <taxon>Bacteria</taxon>
        <taxon>Pseudomonadati</taxon>
        <taxon>Pseudomonadota</taxon>
        <taxon>Alphaproteobacteria</taxon>
        <taxon>Rhodobacterales</taxon>
        <taxon>Roseobacteraceae</taxon>
        <taxon>Seohaeicola</taxon>
    </lineage>
</organism>
<protein>
    <recommendedName>
        <fullName evidence="1">Rhamnogalacturonase A/B/Epimerase-like pectate lyase domain-containing protein</fullName>
    </recommendedName>
</protein>
<dbReference type="Proteomes" id="UP000626220">
    <property type="component" value="Unassembled WGS sequence"/>
</dbReference>
<reference evidence="2" key="1">
    <citation type="journal article" date="2014" name="Int. J. Syst. Evol. Microbiol.">
        <title>Complete genome sequence of Corynebacterium casei LMG S-19264T (=DSM 44701T), isolated from a smear-ripened cheese.</title>
        <authorList>
            <consortium name="US DOE Joint Genome Institute (JGI-PGF)"/>
            <person name="Walter F."/>
            <person name="Albersmeier A."/>
            <person name="Kalinowski J."/>
            <person name="Ruckert C."/>
        </authorList>
    </citation>
    <scope>NUCLEOTIDE SEQUENCE</scope>
    <source>
        <strain evidence="2">KCTC 42650</strain>
    </source>
</reference>
<evidence type="ECO:0000313" key="2">
    <source>
        <dbReference type="EMBL" id="GHF44375.1"/>
    </source>
</evidence>
<dbReference type="Pfam" id="PF12708">
    <property type="entry name" value="Pect-lyase_RHGA_epim"/>
    <property type="match status" value="1"/>
</dbReference>
<dbReference type="Gene3D" id="2.160.20.10">
    <property type="entry name" value="Single-stranded right-handed beta-helix, Pectin lyase-like"/>
    <property type="match status" value="2"/>
</dbReference>
<dbReference type="InterPro" id="IPR011050">
    <property type="entry name" value="Pectin_lyase_fold/virulence"/>
</dbReference>
<dbReference type="EMBL" id="BNCJ01000002">
    <property type="protein sequence ID" value="GHF44375.1"/>
    <property type="molecule type" value="Genomic_DNA"/>
</dbReference>
<dbReference type="InterPro" id="IPR012334">
    <property type="entry name" value="Pectin_lyas_fold"/>
</dbReference>
<name>A0A8J3GW87_9RHOB</name>
<dbReference type="RefSeq" id="WP_189679440.1">
    <property type="nucleotide sequence ID" value="NZ_BNCJ01000002.1"/>
</dbReference>
<proteinExistence type="predicted"/>
<reference evidence="2" key="2">
    <citation type="submission" date="2020-09" db="EMBL/GenBank/DDBJ databases">
        <authorList>
            <person name="Sun Q."/>
            <person name="Kim S."/>
        </authorList>
    </citation>
    <scope>NUCLEOTIDE SEQUENCE</scope>
    <source>
        <strain evidence="2">KCTC 42650</strain>
    </source>
</reference>
<gene>
    <name evidence="2" type="ORF">GCM10017056_15410</name>
</gene>
<accession>A0A8J3GW87</accession>
<dbReference type="InterPro" id="IPR024535">
    <property type="entry name" value="RHGA/B-epi-like_pectate_lyase"/>
</dbReference>